<accession>B2FUD2</accession>
<gene>
    <name evidence="1" type="ordered locus">Smlt1399</name>
</gene>
<dbReference type="EMBL" id="AM743169">
    <property type="protein sequence ID" value="CAQ44938.1"/>
    <property type="molecule type" value="Genomic_DNA"/>
</dbReference>
<dbReference type="RefSeq" id="WP_012479543.1">
    <property type="nucleotide sequence ID" value="NC_010943.1"/>
</dbReference>
<evidence type="ECO:0000313" key="1">
    <source>
        <dbReference type="EMBL" id="CAQ44938.1"/>
    </source>
</evidence>
<organism evidence="1 2">
    <name type="scientific">Stenotrophomonas maltophilia (strain K279a)</name>
    <dbReference type="NCBI Taxonomy" id="522373"/>
    <lineage>
        <taxon>Bacteria</taxon>
        <taxon>Pseudomonadati</taxon>
        <taxon>Pseudomonadota</taxon>
        <taxon>Gammaproteobacteria</taxon>
        <taxon>Lysobacterales</taxon>
        <taxon>Lysobacteraceae</taxon>
        <taxon>Stenotrophomonas</taxon>
        <taxon>Stenotrophomonas maltophilia group</taxon>
    </lineage>
</organism>
<dbReference type="HOGENOM" id="CLU_1601307_0_0_6"/>
<proteinExistence type="predicted"/>
<dbReference type="AlphaFoldDB" id="B2FUD2"/>
<protein>
    <submittedName>
        <fullName evidence="1">Uncharacterized protein</fullName>
    </submittedName>
</protein>
<dbReference type="KEGG" id="sml:Smlt1399"/>
<evidence type="ECO:0000313" key="2">
    <source>
        <dbReference type="Proteomes" id="UP000008840"/>
    </source>
</evidence>
<name>B2FUD2_STRMK</name>
<sequence>MSIDVNSIEWDAPIVPGVSMAAIPLHAAYDDLDAVIAAYLIDADARLYRFEGGPDLRLERYGPDEHGNGGLLFSLPGGDRAGDMAALSITIGGGVVRALKVYALGMPWDVVASKYYRGLAVGSIGLGSLVSDFLGFTELHFDEAEEWFCSGGDYGVLEISGWGVPLEDEPEQVVTAICVVA</sequence>
<reference evidence="1 2" key="1">
    <citation type="journal article" date="2008" name="Genome Biol.">
        <title>The complete genome, comparative and functional analysis of Stenotrophomonas maltophilia reveals an organism heavily shielded by drug resistance determinants.</title>
        <authorList>
            <person name="Crossman L.C."/>
            <person name="Gould V.C."/>
            <person name="Dow J.M."/>
            <person name="Vernikos G.S."/>
            <person name="Okazaki A."/>
            <person name="Sebaihia M."/>
            <person name="Saunders D."/>
            <person name="Arrowsmith C."/>
            <person name="Carver T."/>
            <person name="Peters N."/>
            <person name="Adlem E."/>
            <person name="Kerhornou A."/>
            <person name="Lord A."/>
            <person name="Murphy L."/>
            <person name="Seeger K."/>
            <person name="Squares R."/>
            <person name="Rutter S."/>
            <person name="Quail M.A."/>
            <person name="Rajandream M.A."/>
            <person name="Harris D."/>
            <person name="Churcher C."/>
            <person name="Bentley S.D."/>
            <person name="Parkhill J."/>
            <person name="Thomson N.R."/>
            <person name="Avison M.B."/>
        </authorList>
    </citation>
    <scope>NUCLEOTIDE SEQUENCE [LARGE SCALE GENOMIC DNA]</scope>
    <source>
        <strain evidence="1 2">K279a</strain>
    </source>
</reference>
<dbReference type="EnsemblBacteria" id="CAQ44938">
    <property type="protein sequence ID" value="CAQ44938"/>
    <property type="gene ID" value="Smlt1399"/>
</dbReference>
<dbReference type="Proteomes" id="UP000008840">
    <property type="component" value="Chromosome"/>
</dbReference>
<keyword evidence="2" id="KW-1185">Reference proteome</keyword>